<evidence type="ECO:0000256" key="4">
    <source>
        <dbReference type="ARBA" id="ARBA00022801"/>
    </source>
</evidence>
<evidence type="ECO:0000256" key="2">
    <source>
        <dbReference type="ARBA" id="ARBA00009759"/>
    </source>
</evidence>
<dbReference type="PANTHER" id="PTHR43200">
    <property type="entry name" value="PHOSPHATASE"/>
    <property type="match status" value="1"/>
</dbReference>
<dbReference type="Pfam" id="PF00459">
    <property type="entry name" value="Inositol_P"/>
    <property type="match status" value="1"/>
</dbReference>
<dbReference type="SUPFAM" id="SSF56655">
    <property type="entry name" value="Carbohydrate phosphatase"/>
    <property type="match status" value="1"/>
</dbReference>
<comment type="cofactor">
    <cofactor evidence="1">
        <name>Mg(2+)</name>
        <dbReference type="ChEBI" id="CHEBI:18420"/>
    </cofactor>
</comment>
<dbReference type="InterPro" id="IPR051090">
    <property type="entry name" value="Inositol_monoP_superfamily"/>
</dbReference>
<accession>A0ABT8SJ10</accession>
<name>A0ABT8SJ10_9CAUL</name>
<comment type="similarity">
    <text evidence="2">Belongs to the inositol monophosphatase superfamily.</text>
</comment>
<dbReference type="InterPro" id="IPR000760">
    <property type="entry name" value="Inositol_monophosphatase-like"/>
</dbReference>
<reference evidence="6" key="1">
    <citation type="submission" date="2023-07" db="EMBL/GenBank/DDBJ databases">
        <title>Brevundimonas soil sp. nov., isolated from the soil of chemical plant.</title>
        <authorList>
            <person name="Wu N."/>
        </authorList>
    </citation>
    <scope>NUCLEOTIDE SEQUENCE</scope>
    <source>
        <strain evidence="6">XZ-24</strain>
    </source>
</reference>
<keyword evidence="7" id="KW-1185">Reference proteome</keyword>
<evidence type="ECO:0000256" key="3">
    <source>
        <dbReference type="ARBA" id="ARBA00022723"/>
    </source>
</evidence>
<comment type="caution">
    <text evidence="6">The sequence shown here is derived from an EMBL/GenBank/DDBJ whole genome shotgun (WGS) entry which is preliminary data.</text>
</comment>
<dbReference type="Gene3D" id="3.30.540.10">
    <property type="entry name" value="Fructose-1,6-Bisphosphatase, subunit A, domain 1"/>
    <property type="match status" value="1"/>
</dbReference>
<gene>
    <name evidence="6" type="ORF">Q0812_03890</name>
</gene>
<sequence>MSSLTAFEAFALELVAVAATETLPPFRQEIAIVDKGAQRAFDPVTAADRGAEAALRRAIANRFPDHGVIGEEYGEDRPHADWVWVLDPIDGTRAYIAGLPLWTTLIALMREGEPVLGVVAQPYLQETFVGTRSASRLVRPGQPDRTLRTRPCPTLADATISTTDPALFADEEAAAWRGLRQSARLARLGCDAYAYAMLAAGQIDVVLESGLKLWDWAAHKPLIEGAGGQVEGWISADCGPGQILATGDARLQTQVRALLG</sequence>
<protein>
    <submittedName>
        <fullName evidence="6">Inositol monophosphatase family protein</fullName>
    </submittedName>
</protein>
<dbReference type="PANTHER" id="PTHR43200:SF6">
    <property type="entry name" value="3'(2'),5'-BISPHOSPHATE NUCLEOTIDASE"/>
    <property type="match status" value="1"/>
</dbReference>
<keyword evidence="4" id="KW-0378">Hydrolase</keyword>
<dbReference type="RefSeq" id="WP_302108975.1">
    <property type="nucleotide sequence ID" value="NZ_JAUKTR010000001.1"/>
</dbReference>
<dbReference type="Proteomes" id="UP001169063">
    <property type="component" value="Unassembled WGS sequence"/>
</dbReference>
<evidence type="ECO:0000256" key="1">
    <source>
        <dbReference type="ARBA" id="ARBA00001946"/>
    </source>
</evidence>
<organism evidence="6 7">
    <name type="scientific">Peiella sedimenti</name>
    <dbReference type="NCBI Taxonomy" id="3061083"/>
    <lineage>
        <taxon>Bacteria</taxon>
        <taxon>Pseudomonadati</taxon>
        <taxon>Pseudomonadota</taxon>
        <taxon>Alphaproteobacteria</taxon>
        <taxon>Caulobacterales</taxon>
        <taxon>Caulobacteraceae</taxon>
        <taxon>Peiella</taxon>
    </lineage>
</organism>
<evidence type="ECO:0000313" key="7">
    <source>
        <dbReference type="Proteomes" id="UP001169063"/>
    </source>
</evidence>
<proteinExistence type="inferred from homology"/>
<dbReference type="EMBL" id="JAUKTR010000001">
    <property type="protein sequence ID" value="MDO1558567.1"/>
    <property type="molecule type" value="Genomic_DNA"/>
</dbReference>
<dbReference type="Gene3D" id="3.40.190.80">
    <property type="match status" value="1"/>
</dbReference>
<dbReference type="PRINTS" id="PR00377">
    <property type="entry name" value="IMPHPHTASES"/>
</dbReference>
<evidence type="ECO:0000256" key="5">
    <source>
        <dbReference type="ARBA" id="ARBA00022842"/>
    </source>
</evidence>
<keyword evidence="3" id="KW-0479">Metal-binding</keyword>
<evidence type="ECO:0000313" key="6">
    <source>
        <dbReference type="EMBL" id="MDO1558567.1"/>
    </source>
</evidence>
<dbReference type="CDD" id="cd01641">
    <property type="entry name" value="Bacterial_IMPase_like_1"/>
    <property type="match status" value="1"/>
</dbReference>
<keyword evidence="5" id="KW-0460">Magnesium</keyword>